<dbReference type="Proteomes" id="UP001516620">
    <property type="component" value="Unassembled WGS sequence"/>
</dbReference>
<sequence length="418" mass="44870">MKPIGKILLATTLLAGGLFGMQPSHSEAASSVRILLDGYPLAFSGEPMIVSGTTLVPFRSISEALGITVTWNQASKTITAVKGTGAEAIHVQLTLNSKTAKVNNASIPLAVAPRSVSGNTLIPLSFFSQQFGAQVGWDQTSKTVSIASPQERMYTLGFYAISSYSDVGAVPGLDAVAFGWSRIDENGQFTQTGDVFRLPQSAGDVTPDSLVNDAAAARTLPYLMVYSSDVKGELTRIIEDPALRQQAITDMVSAATEKAFQGIMLDFEGLGLTTDKATTRQAFNAFVKELSKQARAAGLKLSLALHPLNSSYQGYDYKTLGALADEIVIMAYDYLPGDNSGRPQPVDKVDEAIRLALKETSASKLILGLNLDSEDQTTVKTLTGLAKRYDLKGIALWRLGIIKSEEWTSLKQSVEFKK</sequence>
<comment type="caution">
    <text evidence="2">The sequence shown here is derived from an EMBL/GenBank/DDBJ whole genome shotgun (WGS) entry which is preliminary data.</text>
</comment>
<dbReference type="RefSeq" id="WP_193418758.1">
    <property type="nucleotide sequence ID" value="NZ_JADCNN020000027.1"/>
</dbReference>
<keyword evidence="3" id="KW-1185">Reference proteome</keyword>
<dbReference type="Pfam" id="PF07833">
    <property type="entry name" value="Cu_amine_oxidN1"/>
    <property type="match status" value="1"/>
</dbReference>
<name>A0ABS2HE03_9BACL</name>
<dbReference type="Gene3D" id="3.30.457.10">
    <property type="entry name" value="Copper amine oxidase-like, N-terminal domain"/>
    <property type="match status" value="1"/>
</dbReference>
<dbReference type="InterPro" id="IPR001223">
    <property type="entry name" value="Glyco_hydro18_cat"/>
</dbReference>
<dbReference type="InterPro" id="IPR036582">
    <property type="entry name" value="Mao_N_sf"/>
</dbReference>
<organism evidence="2 3">
    <name type="scientific">Paenibacillus rhizolycopersici</name>
    <dbReference type="NCBI Taxonomy" id="2780073"/>
    <lineage>
        <taxon>Bacteria</taxon>
        <taxon>Bacillati</taxon>
        <taxon>Bacillota</taxon>
        <taxon>Bacilli</taxon>
        <taxon>Bacillales</taxon>
        <taxon>Paenibacillaceae</taxon>
        <taxon>Paenibacillus</taxon>
    </lineage>
</organism>
<dbReference type="Gene3D" id="3.20.20.80">
    <property type="entry name" value="Glycosidases"/>
    <property type="match status" value="1"/>
</dbReference>
<dbReference type="GO" id="GO:0016787">
    <property type="term" value="F:hydrolase activity"/>
    <property type="evidence" value="ECO:0007669"/>
    <property type="project" value="UniProtKB-KW"/>
</dbReference>
<protein>
    <submittedName>
        <fullName evidence="2">Glycosyl hydrolase</fullName>
    </submittedName>
</protein>
<dbReference type="EMBL" id="JADCNN020000027">
    <property type="protein sequence ID" value="MBM6998046.1"/>
    <property type="molecule type" value="Genomic_DNA"/>
</dbReference>
<dbReference type="SUPFAM" id="SSF55383">
    <property type="entry name" value="Copper amine oxidase, domain N"/>
    <property type="match status" value="1"/>
</dbReference>
<dbReference type="SUPFAM" id="SSF51445">
    <property type="entry name" value="(Trans)glycosidases"/>
    <property type="match status" value="1"/>
</dbReference>
<dbReference type="PANTHER" id="PTHR46066">
    <property type="entry name" value="CHITINASE DOMAIN-CONTAINING PROTEIN 1 FAMILY MEMBER"/>
    <property type="match status" value="1"/>
</dbReference>
<gene>
    <name evidence="2" type="ORF">IM700_020465</name>
</gene>
<dbReference type="InterPro" id="IPR012854">
    <property type="entry name" value="Cu_amine_oxidase-like_N"/>
</dbReference>
<evidence type="ECO:0000259" key="1">
    <source>
        <dbReference type="PROSITE" id="PS51910"/>
    </source>
</evidence>
<dbReference type="Pfam" id="PF00704">
    <property type="entry name" value="Glyco_hydro_18"/>
    <property type="match status" value="1"/>
</dbReference>
<accession>A0ABS2HE03</accession>
<reference evidence="2 3" key="1">
    <citation type="submission" date="2021-01" db="EMBL/GenBank/DDBJ databases">
        <title>Paenibacillus sp.nov. isolated from the rhizosphere soil of tomato plant.</title>
        <authorList>
            <person name="Thin K.K."/>
            <person name="Zhang X."/>
            <person name="He S."/>
        </authorList>
    </citation>
    <scope>NUCLEOTIDE SEQUENCE [LARGE SCALE GENOMIC DNA]</scope>
    <source>
        <strain evidence="2 3">DXFW5</strain>
    </source>
</reference>
<dbReference type="InterPro" id="IPR017853">
    <property type="entry name" value="GH"/>
</dbReference>
<dbReference type="PANTHER" id="PTHR46066:SF2">
    <property type="entry name" value="CHITINASE DOMAIN-CONTAINING PROTEIN 1"/>
    <property type="match status" value="1"/>
</dbReference>
<feature type="domain" description="GH18" evidence="1">
    <location>
        <begin position="159"/>
        <end position="418"/>
    </location>
</feature>
<keyword evidence="2" id="KW-0378">Hydrolase</keyword>
<proteinExistence type="predicted"/>
<evidence type="ECO:0000313" key="2">
    <source>
        <dbReference type="EMBL" id="MBM6998046.1"/>
    </source>
</evidence>
<evidence type="ECO:0000313" key="3">
    <source>
        <dbReference type="Proteomes" id="UP001516620"/>
    </source>
</evidence>
<dbReference type="PROSITE" id="PS51910">
    <property type="entry name" value="GH18_2"/>
    <property type="match status" value="1"/>
</dbReference>